<protein>
    <recommendedName>
        <fullName evidence="9">Glycosyltransferase 61 catalytic domain-containing protein</fullName>
    </recommendedName>
</protein>
<feature type="domain" description="Glycosyltransferase 61 catalytic" evidence="9">
    <location>
        <begin position="169"/>
        <end position="393"/>
    </location>
</feature>
<keyword evidence="5" id="KW-1133">Transmembrane helix</keyword>
<evidence type="ECO:0000256" key="7">
    <source>
        <dbReference type="ARBA" id="ARBA00023180"/>
    </source>
</evidence>
<evidence type="ECO:0000256" key="3">
    <source>
        <dbReference type="ARBA" id="ARBA00022679"/>
    </source>
</evidence>
<keyword evidence="11" id="KW-1185">Reference proteome</keyword>
<keyword evidence="3" id="KW-0808">Transferase</keyword>
<keyword evidence="8" id="KW-0732">Signal</keyword>
<reference evidence="10 11" key="1">
    <citation type="journal article" date="2016" name="Mol. Biol. Evol.">
        <title>Comparative Genomics of Early-Diverging Mushroom-Forming Fungi Provides Insights into the Origins of Lignocellulose Decay Capabilities.</title>
        <authorList>
            <person name="Nagy L.G."/>
            <person name="Riley R."/>
            <person name="Tritt A."/>
            <person name="Adam C."/>
            <person name="Daum C."/>
            <person name="Floudas D."/>
            <person name="Sun H."/>
            <person name="Yadav J.S."/>
            <person name="Pangilinan J."/>
            <person name="Larsson K.H."/>
            <person name="Matsuura K."/>
            <person name="Barry K."/>
            <person name="Labutti K."/>
            <person name="Kuo R."/>
            <person name="Ohm R.A."/>
            <person name="Bhattacharya S.S."/>
            <person name="Shirouzu T."/>
            <person name="Yoshinaga Y."/>
            <person name="Martin F.M."/>
            <person name="Grigoriev I.V."/>
            <person name="Hibbett D.S."/>
        </authorList>
    </citation>
    <scope>NUCLEOTIDE SEQUENCE [LARGE SCALE GENOMIC DNA]</scope>
    <source>
        <strain evidence="10 11">CBS 109695</strain>
    </source>
</reference>
<evidence type="ECO:0000259" key="9">
    <source>
        <dbReference type="Pfam" id="PF04577"/>
    </source>
</evidence>
<evidence type="ECO:0000256" key="5">
    <source>
        <dbReference type="ARBA" id="ARBA00022989"/>
    </source>
</evidence>
<sequence>MHIEAPSRREVWLAVLLLLSLLLISRSNSTSSFSSAGTGAQEDAQPHSAVKVQPQNIRDVIKWGTGEVPHSAVVAHVPGWTIIDKLYLLNGTLYIVTDKPDSIPDRNLITSTGINIENGAEAWEARHPTDKEMRIVTPQEAKAIFGPDAQIIDGVSWLTTDTRQFVTHYYHWSAELFFGFWRTYSSLDTSITSTGETILPAPRRMIFKSLDADRWRDYSSMNQWVLRNSFPNIGIELAEDWADRVDIARTFVFDRVVLADRAAAMHGFNFQRTQRTAAEPAALPGSVHWWNTIRGSVVQAAGIGQGIGQGTRSTPVITYISRQSWGRRMLIPEDHDRLVKELYRLRDTYGYEVNIVSMDLLSRKEQLELSARTTIMMGVHGNGLTSLVWMKPTQRSTVIEFFFPGGFAYDYEYTTRALGMVHYGFWNDKSFTSPDVPEVAYPDGFQGNEIPIDGAAVARLCLERLTLSDEADD</sequence>
<comment type="subcellular location">
    <subcellularLocation>
        <location evidence="1">Membrane</location>
        <topology evidence="1">Single-pass membrane protein</topology>
    </subcellularLocation>
</comment>
<accession>A0A166GEL1</accession>
<dbReference type="GO" id="GO:0097363">
    <property type="term" value="F:protein O-acetylglucosaminyltransferase activity"/>
    <property type="evidence" value="ECO:0007669"/>
    <property type="project" value="TreeGrafter"/>
</dbReference>
<dbReference type="Proteomes" id="UP000076532">
    <property type="component" value="Unassembled WGS sequence"/>
</dbReference>
<dbReference type="PANTHER" id="PTHR20961">
    <property type="entry name" value="GLYCOSYLTRANSFERASE"/>
    <property type="match status" value="1"/>
</dbReference>
<organism evidence="10 11">
    <name type="scientific">Athelia psychrophila</name>
    <dbReference type="NCBI Taxonomy" id="1759441"/>
    <lineage>
        <taxon>Eukaryota</taxon>
        <taxon>Fungi</taxon>
        <taxon>Dikarya</taxon>
        <taxon>Basidiomycota</taxon>
        <taxon>Agaricomycotina</taxon>
        <taxon>Agaricomycetes</taxon>
        <taxon>Agaricomycetidae</taxon>
        <taxon>Atheliales</taxon>
        <taxon>Atheliaceae</taxon>
        <taxon>Athelia</taxon>
    </lineage>
</organism>
<keyword evidence="7" id="KW-0325">Glycoprotein</keyword>
<evidence type="ECO:0000256" key="2">
    <source>
        <dbReference type="ARBA" id="ARBA00022676"/>
    </source>
</evidence>
<dbReference type="GO" id="GO:0005783">
    <property type="term" value="C:endoplasmic reticulum"/>
    <property type="evidence" value="ECO:0007669"/>
    <property type="project" value="TreeGrafter"/>
</dbReference>
<evidence type="ECO:0000313" key="10">
    <source>
        <dbReference type="EMBL" id="KZP17758.1"/>
    </source>
</evidence>
<evidence type="ECO:0000313" key="11">
    <source>
        <dbReference type="Proteomes" id="UP000076532"/>
    </source>
</evidence>
<dbReference type="STRING" id="436010.A0A166GEL1"/>
<evidence type="ECO:0000256" key="6">
    <source>
        <dbReference type="ARBA" id="ARBA00023136"/>
    </source>
</evidence>
<keyword evidence="6" id="KW-0472">Membrane</keyword>
<evidence type="ECO:0000256" key="1">
    <source>
        <dbReference type="ARBA" id="ARBA00004167"/>
    </source>
</evidence>
<keyword evidence="4" id="KW-0812">Transmembrane</keyword>
<dbReference type="InterPro" id="IPR049625">
    <property type="entry name" value="Glyco_transf_61_cat"/>
</dbReference>
<dbReference type="OrthoDB" id="529273at2759"/>
<feature type="signal peptide" evidence="8">
    <location>
        <begin position="1"/>
        <end position="29"/>
    </location>
</feature>
<proteinExistence type="predicted"/>
<dbReference type="PANTHER" id="PTHR20961:SF38">
    <property type="entry name" value="PROTEIN O-LINKED-MANNOSE BETA-1,4-N-ACETYLGLUCOSAMINYLTRANSFERASE 2"/>
    <property type="match status" value="1"/>
</dbReference>
<keyword evidence="2" id="KW-0328">Glycosyltransferase</keyword>
<dbReference type="InterPro" id="IPR007657">
    <property type="entry name" value="Glycosyltransferase_61"/>
</dbReference>
<dbReference type="GO" id="GO:0035269">
    <property type="term" value="P:protein O-linked glycosylation via mannose"/>
    <property type="evidence" value="ECO:0007669"/>
    <property type="project" value="TreeGrafter"/>
</dbReference>
<dbReference type="Pfam" id="PF04577">
    <property type="entry name" value="Glyco_transf_61"/>
    <property type="match status" value="1"/>
</dbReference>
<evidence type="ECO:0000256" key="8">
    <source>
        <dbReference type="SAM" id="SignalP"/>
    </source>
</evidence>
<evidence type="ECO:0000256" key="4">
    <source>
        <dbReference type="ARBA" id="ARBA00022692"/>
    </source>
</evidence>
<feature type="chain" id="PRO_5007873856" description="Glycosyltransferase 61 catalytic domain-containing protein" evidence="8">
    <location>
        <begin position="30"/>
        <end position="473"/>
    </location>
</feature>
<name>A0A166GEL1_9AGAM</name>
<dbReference type="GO" id="GO:0016020">
    <property type="term" value="C:membrane"/>
    <property type="evidence" value="ECO:0007669"/>
    <property type="project" value="UniProtKB-SubCell"/>
</dbReference>
<dbReference type="AlphaFoldDB" id="A0A166GEL1"/>
<dbReference type="EMBL" id="KV417579">
    <property type="protein sequence ID" value="KZP17758.1"/>
    <property type="molecule type" value="Genomic_DNA"/>
</dbReference>
<gene>
    <name evidence="10" type="ORF">FIBSPDRAFT_830160</name>
</gene>